<keyword evidence="4 6" id="KW-0862">Zinc</keyword>
<dbReference type="PANTHER" id="PTHR43350:SF17">
    <property type="entry name" value="NAD-DEPENDENT ALCOHOL DEHYDROGENASE"/>
    <property type="match status" value="1"/>
</dbReference>
<gene>
    <name evidence="8" type="ORF">M0639_32475</name>
</gene>
<evidence type="ECO:0000256" key="2">
    <source>
        <dbReference type="ARBA" id="ARBA00008072"/>
    </source>
</evidence>
<dbReference type="InterPro" id="IPR013149">
    <property type="entry name" value="ADH-like_C"/>
</dbReference>
<dbReference type="InterPro" id="IPR011032">
    <property type="entry name" value="GroES-like_sf"/>
</dbReference>
<dbReference type="RefSeq" id="WP_064074860.1">
    <property type="nucleotide sequence ID" value="NZ_CP096567.1"/>
</dbReference>
<comment type="similarity">
    <text evidence="2 6">Belongs to the zinc-containing alcohol dehydrogenase family.</text>
</comment>
<evidence type="ECO:0000256" key="3">
    <source>
        <dbReference type="ARBA" id="ARBA00022723"/>
    </source>
</evidence>
<name>A0AB38RM51_RHOSG</name>
<dbReference type="SUPFAM" id="SSF50129">
    <property type="entry name" value="GroES-like"/>
    <property type="match status" value="1"/>
</dbReference>
<evidence type="ECO:0000256" key="1">
    <source>
        <dbReference type="ARBA" id="ARBA00001947"/>
    </source>
</evidence>
<reference evidence="9" key="1">
    <citation type="journal article" date="2022" name="Environ. Microbiol.">
        <title>Functional analysis, diversity, and distribution of carbendazim hydrolases MheI and CbmA, responsible for the initial step in carbendazim degradation.</title>
        <authorList>
            <person name="Zhang M."/>
            <person name="Bai X."/>
            <person name="Li Q."/>
            <person name="Zhang L."/>
            <person name="Zhu Q."/>
            <person name="Gao S."/>
            <person name="Ke Z."/>
            <person name="Jiang M."/>
            <person name="Hu J."/>
            <person name="Qiu J."/>
            <person name="Hong Q."/>
        </authorList>
    </citation>
    <scope>NUCLEOTIDE SEQUENCE [LARGE SCALE GENOMIC DNA]</scope>
    <source>
        <strain evidence="9">djl-6</strain>
    </source>
</reference>
<dbReference type="InterPro" id="IPR036291">
    <property type="entry name" value="NAD(P)-bd_dom_sf"/>
</dbReference>
<evidence type="ECO:0000256" key="5">
    <source>
        <dbReference type="ARBA" id="ARBA00023002"/>
    </source>
</evidence>
<dbReference type="InterPro" id="IPR013154">
    <property type="entry name" value="ADH-like_N"/>
</dbReference>
<accession>A0AB38RM51</accession>
<dbReference type="InterPro" id="IPR020843">
    <property type="entry name" value="ER"/>
</dbReference>
<organism evidence="8 9">
    <name type="scientific">Rhodococcus qingshengii JCM 15477</name>
    <dbReference type="NCBI Taxonomy" id="1303681"/>
    <lineage>
        <taxon>Bacteria</taxon>
        <taxon>Bacillati</taxon>
        <taxon>Actinomycetota</taxon>
        <taxon>Actinomycetes</taxon>
        <taxon>Mycobacteriales</taxon>
        <taxon>Nocardiaceae</taxon>
        <taxon>Rhodococcus</taxon>
        <taxon>Rhodococcus erythropolis group</taxon>
    </lineage>
</organism>
<dbReference type="PROSITE" id="PS00059">
    <property type="entry name" value="ADH_ZINC"/>
    <property type="match status" value="1"/>
</dbReference>
<geneLocation type="plasmid" evidence="8 9">
    <name>pdjl-6-4</name>
</geneLocation>
<feature type="domain" description="Enoyl reductase (ER)" evidence="7">
    <location>
        <begin position="10"/>
        <end position="322"/>
    </location>
</feature>
<dbReference type="AlphaFoldDB" id="A0AB38RM51"/>
<keyword evidence="9" id="KW-1185">Reference proteome</keyword>
<dbReference type="Gene3D" id="3.90.180.10">
    <property type="entry name" value="Medium-chain alcohol dehydrogenases, catalytic domain"/>
    <property type="match status" value="1"/>
</dbReference>
<evidence type="ECO:0000256" key="6">
    <source>
        <dbReference type="RuleBase" id="RU361277"/>
    </source>
</evidence>
<evidence type="ECO:0000256" key="4">
    <source>
        <dbReference type="ARBA" id="ARBA00022833"/>
    </source>
</evidence>
<sequence>MKAMRMTVAGRPMELQDIPIPDAAPGWVVLRVEAAGLCHSDLHILDGSLVHTMSTEEGELLATTAPITLGHEIAGTIFEIGNGVPTHFSVGDRVISGGPMIPRATPGLTIDGGFAQYVTVPHEKLQPIPDGVGFDEAAVATDSIATAYSAVRTTAGVNAGETVAIIGLGGLGLNGVRTAALLDSTVYGVDVNPVTFDAARGAGATECFTEIESLRDLRPDVLVDFAGTGSTTEQALSVVRSGGRVVVVGMSAAAAKVDTHSLILRRQTLRGSFGRTVTDMAEVLDLLAQGHLRPETTVVDLADLNEAYARLERGEVVGRLVTHP</sequence>
<evidence type="ECO:0000259" key="7">
    <source>
        <dbReference type="SMART" id="SM00829"/>
    </source>
</evidence>
<dbReference type="CDD" id="cd08254">
    <property type="entry name" value="hydroxyacyl_CoA_DH"/>
    <property type="match status" value="1"/>
</dbReference>
<dbReference type="Pfam" id="PF08240">
    <property type="entry name" value="ADH_N"/>
    <property type="match status" value="1"/>
</dbReference>
<comment type="cofactor">
    <cofactor evidence="1 6">
        <name>Zn(2+)</name>
        <dbReference type="ChEBI" id="CHEBI:29105"/>
    </cofactor>
</comment>
<dbReference type="GO" id="GO:0016491">
    <property type="term" value="F:oxidoreductase activity"/>
    <property type="evidence" value="ECO:0007669"/>
    <property type="project" value="UniProtKB-KW"/>
</dbReference>
<evidence type="ECO:0000313" key="8">
    <source>
        <dbReference type="EMBL" id="UPU46463.1"/>
    </source>
</evidence>
<dbReference type="SUPFAM" id="SSF51735">
    <property type="entry name" value="NAD(P)-binding Rossmann-fold domains"/>
    <property type="match status" value="1"/>
</dbReference>
<keyword evidence="8" id="KW-0614">Plasmid</keyword>
<dbReference type="InterPro" id="IPR002328">
    <property type="entry name" value="ADH_Zn_CS"/>
</dbReference>
<keyword evidence="3 6" id="KW-0479">Metal-binding</keyword>
<dbReference type="SMART" id="SM00829">
    <property type="entry name" value="PKS_ER"/>
    <property type="match status" value="1"/>
</dbReference>
<keyword evidence="5" id="KW-0560">Oxidoreductase</keyword>
<dbReference type="EMBL" id="CP096567">
    <property type="protein sequence ID" value="UPU46463.1"/>
    <property type="molecule type" value="Genomic_DNA"/>
</dbReference>
<dbReference type="Pfam" id="PF00107">
    <property type="entry name" value="ADH_zinc_N"/>
    <property type="match status" value="1"/>
</dbReference>
<proteinExistence type="inferred from homology"/>
<dbReference type="GO" id="GO:0008270">
    <property type="term" value="F:zinc ion binding"/>
    <property type="evidence" value="ECO:0007669"/>
    <property type="project" value="InterPro"/>
</dbReference>
<protein>
    <submittedName>
        <fullName evidence="8">Zinc-binding dehydrogenase</fullName>
    </submittedName>
</protein>
<dbReference type="Proteomes" id="UP000831484">
    <property type="component" value="Plasmid pdjl-6-4"/>
</dbReference>
<dbReference type="PANTHER" id="PTHR43350">
    <property type="entry name" value="NAD-DEPENDENT ALCOHOL DEHYDROGENASE"/>
    <property type="match status" value="1"/>
</dbReference>
<evidence type="ECO:0000313" key="9">
    <source>
        <dbReference type="Proteomes" id="UP000831484"/>
    </source>
</evidence>